<keyword evidence="11" id="KW-1185">Reference proteome</keyword>
<feature type="domain" description="Phospholipase D-like" evidence="9">
    <location>
        <begin position="98"/>
        <end position="238"/>
    </location>
</feature>
<name>A0A2T7SXC9_9ACTN</name>
<dbReference type="PANTHER" id="PTHR43856">
    <property type="entry name" value="CARDIOLIPIN HYDROLASE"/>
    <property type="match status" value="1"/>
</dbReference>
<dbReference type="AlphaFoldDB" id="A0A2T7SXC9"/>
<dbReference type="InterPro" id="IPR025202">
    <property type="entry name" value="PLD-like_dom"/>
</dbReference>
<keyword evidence="4" id="KW-0378">Hydrolase</keyword>
<feature type="compositionally biased region" description="Basic and acidic residues" evidence="7">
    <location>
        <begin position="36"/>
        <end position="48"/>
    </location>
</feature>
<evidence type="ECO:0000256" key="7">
    <source>
        <dbReference type="SAM" id="MobiDB-lite"/>
    </source>
</evidence>
<proteinExistence type="inferred from homology"/>
<evidence type="ECO:0000313" key="10">
    <source>
        <dbReference type="EMBL" id="PVE07568.1"/>
    </source>
</evidence>
<dbReference type="STRING" id="1440053.GCA_000718095_01892"/>
<evidence type="ECO:0000256" key="5">
    <source>
        <dbReference type="ARBA" id="ARBA00022963"/>
    </source>
</evidence>
<comment type="caution">
    <text evidence="10">The sequence shown here is derived from an EMBL/GenBank/DDBJ whole genome shotgun (WGS) entry which is preliminary data.</text>
</comment>
<evidence type="ECO:0000256" key="2">
    <source>
        <dbReference type="ARBA" id="ARBA00008664"/>
    </source>
</evidence>
<dbReference type="EMBL" id="AZSP01000275">
    <property type="protein sequence ID" value="PVE07568.1"/>
    <property type="molecule type" value="Genomic_DNA"/>
</dbReference>
<feature type="compositionally biased region" description="Low complexity" evidence="7">
    <location>
        <begin position="49"/>
        <end position="71"/>
    </location>
</feature>
<dbReference type="GO" id="GO:0016042">
    <property type="term" value="P:lipid catabolic process"/>
    <property type="evidence" value="ECO:0007669"/>
    <property type="project" value="UniProtKB-KW"/>
</dbReference>
<keyword evidence="5" id="KW-0442">Lipid degradation</keyword>
<dbReference type="Proteomes" id="UP000245992">
    <property type="component" value="Unassembled WGS sequence"/>
</dbReference>
<comment type="catalytic activity">
    <reaction evidence="1">
        <text>a 1,2-diacyl-sn-glycero-3-phosphocholine + H2O = a 1,2-diacyl-sn-glycero-3-phosphate + choline + H(+)</text>
        <dbReference type="Rhea" id="RHEA:14445"/>
        <dbReference type="ChEBI" id="CHEBI:15354"/>
        <dbReference type="ChEBI" id="CHEBI:15377"/>
        <dbReference type="ChEBI" id="CHEBI:15378"/>
        <dbReference type="ChEBI" id="CHEBI:57643"/>
        <dbReference type="ChEBI" id="CHEBI:58608"/>
        <dbReference type="EC" id="3.1.4.4"/>
    </reaction>
</comment>
<protein>
    <recommendedName>
        <fullName evidence="3">phospholipase D</fullName>
        <ecNumber evidence="3">3.1.4.4</ecNumber>
    </recommendedName>
</protein>
<gene>
    <name evidence="10" type="ORF">Y717_23445</name>
</gene>
<evidence type="ECO:0000259" key="9">
    <source>
        <dbReference type="Pfam" id="PF13091"/>
    </source>
</evidence>
<reference evidence="10 11" key="1">
    <citation type="submission" date="2013-12" db="EMBL/GenBank/DDBJ databases">
        <title>Annotated genome of Streptomyces scopuliridis.</title>
        <authorList>
            <person name="Olson J.B."/>
        </authorList>
    </citation>
    <scope>NUCLEOTIDE SEQUENCE [LARGE SCALE GENOMIC DNA]</scope>
    <source>
        <strain evidence="10 11">RB72</strain>
    </source>
</reference>
<dbReference type="EC" id="3.1.4.4" evidence="3"/>
<dbReference type="Pfam" id="PF13091">
    <property type="entry name" value="PLDc_2"/>
    <property type="match status" value="2"/>
</dbReference>
<keyword evidence="6" id="KW-0443">Lipid metabolism</keyword>
<dbReference type="GO" id="GO:0004630">
    <property type="term" value="F:phospholipase D activity"/>
    <property type="evidence" value="ECO:0007669"/>
    <property type="project" value="UniProtKB-EC"/>
</dbReference>
<organism evidence="10 11">
    <name type="scientific">Streptomyces scopuliridis RB72</name>
    <dbReference type="NCBI Taxonomy" id="1440053"/>
    <lineage>
        <taxon>Bacteria</taxon>
        <taxon>Bacillati</taxon>
        <taxon>Actinomycetota</taxon>
        <taxon>Actinomycetes</taxon>
        <taxon>Kitasatosporales</taxon>
        <taxon>Streptomycetaceae</taxon>
        <taxon>Streptomyces</taxon>
    </lineage>
</organism>
<dbReference type="RefSeq" id="WP_051745738.1">
    <property type="nucleotide sequence ID" value="NZ_AZSP01000275.1"/>
</dbReference>
<keyword evidence="8" id="KW-0732">Signal</keyword>
<evidence type="ECO:0000256" key="4">
    <source>
        <dbReference type="ARBA" id="ARBA00022801"/>
    </source>
</evidence>
<evidence type="ECO:0000256" key="1">
    <source>
        <dbReference type="ARBA" id="ARBA00000798"/>
    </source>
</evidence>
<sequence>MHRHRHRRIRLLGLAVALMSVVAVPGAAWADGDDGSEFRAPSEAESPSRAESPSPSRLPAGAPGAPVTTGAIFNDPAGTTAQRNRIRDHVVSLVDGSAAGSSITLSLYTFTDDNVRKALIAAKDRGVAVRAILDRKSHETVTAGGEYENLAAALGTDRARPSWVMSCPSNRSCVGNRTIGSRAINHNKFFLFSRTGGVENVVVQTSANMTGTQRTDLFNNAVTIADPGLYDNYAAYFSDQLKYGASGSGLATYYRTPSSATDPAYKTYFFPRRETSGADYRKDPATDTVKLLLDKVACSSTQHSEVRMAANLFYRDQIASKLVAMKNAGCLVYLAGDGNPNGGGAGVPSLGKTVTSIVSGKLTQRVECWEDPPTSGAPKIGLHSKYVLVKGTYEGVANKKIVWTGSHNYSWQALRSNDETLLKIDNAAVHDQYKANHDQLMRYCAGT</sequence>
<feature type="region of interest" description="Disordered" evidence="7">
    <location>
        <begin position="32"/>
        <end position="80"/>
    </location>
</feature>
<dbReference type="GO" id="GO:0016891">
    <property type="term" value="F:RNA endonuclease activity producing 5'-phosphomonoesters, hydrolytic mechanism"/>
    <property type="evidence" value="ECO:0007669"/>
    <property type="project" value="TreeGrafter"/>
</dbReference>
<accession>A0A2T7SXC9</accession>
<evidence type="ECO:0000256" key="3">
    <source>
        <dbReference type="ARBA" id="ARBA00012027"/>
    </source>
</evidence>
<feature type="domain" description="Phospholipase D-like" evidence="9">
    <location>
        <begin position="303"/>
        <end position="440"/>
    </location>
</feature>
<dbReference type="SUPFAM" id="SSF56024">
    <property type="entry name" value="Phospholipase D/nuclease"/>
    <property type="match status" value="2"/>
</dbReference>
<evidence type="ECO:0000256" key="6">
    <source>
        <dbReference type="ARBA" id="ARBA00023098"/>
    </source>
</evidence>
<comment type="similarity">
    <text evidence="2">Belongs to the phospholipase D family.</text>
</comment>
<dbReference type="InterPro" id="IPR051406">
    <property type="entry name" value="PLD_domain"/>
</dbReference>
<evidence type="ECO:0000256" key="8">
    <source>
        <dbReference type="SAM" id="SignalP"/>
    </source>
</evidence>
<feature type="chain" id="PRO_5015601156" description="phospholipase D" evidence="8">
    <location>
        <begin position="31"/>
        <end position="447"/>
    </location>
</feature>
<dbReference type="PANTHER" id="PTHR43856:SF1">
    <property type="entry name" value="MITOCHONDRIAL CARDIOLIPIN HYDROLASE"/>
    <property type="match status" value="1"/>
</dbReference>
<dbReference type="Gene3D" id="3.30.870.10">
    <property type="entry name" value="Endonuclease Chain A"/>
    <property type="match status" value="2"/>
</dbReference>
<evidence type="ECO:0000313" key="11">
    <source>
        <dbReference type="Proteomes" id="UP000245992"/>
    </source>
</evidence>
<feature type="signal peptide" evidence="8">
    <location>
        <begin position="1"/>
        <end position="30"/>
    </location>
</feature>